<dbReference type="Pfam" id="PF07715">
    <property type="entry name" value="Plug"/>
    <property type="match status" value="1"/>
</dbReference>
<gene>
    <name evidence="14" type="ORF">F9K24_21585</name>
</gene>
<keyword evidence="5" id="KW-0732">Signal</keyword>
<dbReference type="Pfam" id="PF00593">
    <property type="entry name" value="TonB_dep_Rec_b-barrel"/>
    <property type="match status" value="1"/>
</dbReference>
<proteinExistence type="inferred from homology"/>
<evidence type="ECO:0000256" key="8">
    <source>
        <dbReference type="ARBA" id="ARBA00023170"/>
    </source>
</evidence>
<evidence type="ECO:0000256" key="1">
    <source>
        <dbReference type="ARBA" id="ARBA00004571"/>
    </source>
</evidence>
<evidence type="ECO:0000256" key="5">
    <source>
        <dbReference type="ARBA" id="ARBA00022729"/>
    </source>
</evidence>
<dbReference type="EMBL" id="WBUI01000044">
    <property type="protein sequence ID" value="KAB2928759.1"/>
    <property type="molecule type" value="Genomic_DNA"/>
</dbReference>
<dbReference type="InterPro" id="IPR039426">
    <property type="entry name" value="TonB-dep_rcpt-like"/>
</dbReference>
<dbReference type="InterPro" id="IPR000531">
    <property type="entry name" value="Beta-barrel_TonB"/>
</dbReference>
<evidence type="ECO:0000256" key="4">
    <source>
        <dbReference type="ARBA" id="ARBA00022692"/>
    </source>
</evidence>
<evidence type="ECO:0000256" key="6">
    <source>
        <dbReference type="ARBA" id="ARBA00023077"/>
    </source>
</evidence>
<accession>A0A833GWZ3</accession>
<dbReference type="GO" id="GO:0009279">
    <property type="term" value="C:cell outer membrane"/>
    <property type="evidence" value="ECO:0007669"/>
    <property type="project" value="UniProtKB-SubCell"/>
</dbReference>
<dbReference type="SUPFAM" id="SSF56935">
    <property type="entry name" value="Porins"/>
    <property type="match status" value="1"/>
</dbReference>
<dbReference type="GO" id="GO:0044718">
    <property type="term" value="P:siderophore transmembrane transport"/>
    <property type="evidence" value="ECO:0007669"/>
    <property type="project" value="TreeGrafter"/>
</dbReference>
<dbReference type="PROSITE" id="PS52016">
    <property type="entry name" value="TONB_DEPENDENT_REC_3"/>
    <property type="match status" value="1"/>
</dbReference>
<dbReference type="PANTHER" id="PTHR30069">
    <property type="entry name" value="TONB-DEPENDENT OUTER MEMBRANE RECEPTOR"/>
    <property type="match status" value="1"/>
</dbReference>
<keyword evidence="2 10" id="KW-0813">Transport</keyword>
<dbReference type="Gene3D" id="2.40.170.20">
    <property type="entry name" value="TonB-dependent receptor, beta-barrel domain"/>
    <property type="match status" value="1"/>
</dbReference>
<keyword evidence="4 10" id="KW-0812">Transmembrane</keyword>
<evidence type="ECO:0000256" key="2">
    <source>
        <dbReference type="ARBA" id="ARBA00022448"/>
    </source>
</evidence>
<keyword evidence="3 10" id="KW-1134">Transmembrane beta strand</keyword>
<comment type="caution">
    <text evidence="14">The sequence shown here is derived from an EMBL/GenBank/DDBJ whole genome shotgun (WGS) entry which is preliminary data.</text>
</comment>
<evidence type="ECO:0000313" key="15">
    <source>
        <dbReference type="Proteomes" id="UP000460298"/>
    </source>
</evidence>
<name>A0A833GWZ3_9LEPT</name>
<evidence type="ECO:0000259" key="13">
    <source>
        <dbReference type="Pfam" id="PF07715"/>
    </source>
</evidence>
<dbReference type="InterPro" id="IPR012910">
    <property type="entry name" value="Plug_dom"/>
</dbReference>
<comment type="similarity">
    <text evidence="10 11">Belongs to the TonB-dependent receptor family.</text>
</comment>
<keyword evidence="9 10" id="KW-0998">Cell outer membrane</keyword>
<dbReference type="AlphaFoldDB" id="A0A833GWZ3"/>
<dbReference type="InterPro" id="IPR037066">
    <property type="entry name" value="Plug_dom_sf"/>
</dbReference>
<keyword evidence="8 14" id="KW-0675">Receptor</keyword>
<evidence type="ECO:0000256" key="9">
    <source>
        <dbReference type="ARBA" id="ARBA00023237"/>
    </source>
</evidence>
<evidence type="ECO:0000256" key="11">
    <source>
        <dbReference type="RuleBase" id="RU003357"/>
    </source>
</evidence>
<evidence type="ECO:0000259" key="12">
    <source>
        <dbReference type="Pfam" id="PF00593"/>
    </source>
</evidence>
<evidence type="ECO:0000256" key="7">
    <source>
        <dbReference type="ARBA" id="ARBA00023136"/>
    </source>
</evidence>
<dbReference type="PANTHER" id="PTHR30069:SF29">
    <property type="entry name" value="HEMOGLOBIN AND HEMOGLOBIN-HAPTOGLOBIN-BINDING PROTEIN 1-RELATED"/>
    <property type="match status" value="1"/>
</dbReference>
<reference evidence="14 15" key="1">
    <citation type="submission" date="2019-10" db="EMBL/GenBank/DDBJ databases">
        <title>Extracellular Electron Transfer in a Candidatus Methanoperedens spp. Enrichment Culture.</title>
        <authorList>
            <person name="Berger S."/>
            <person name="Rangel Shaw D."/>
            <person name="Berben T."/>
            <person name="In 'T Zandt M."/>
            <person name="Frank J."/>
            <person name="Reimann J."/>
            <person name="Jetten M.S.M."/>
            <person name="Welte C.U."/>
        </authorList>
    </citation>
    <scope>NUCLEOTIDE SEQUENCE [LARGE SCALE GENOMIC DNA]</scope>
    <source>
        <strain evidence="14">SB12</strain>
    </source>
</reference>
<keyword evidence="6 11" id="KW-0798">TonB box</keyword>
<dbReference type="InterPro" id="IPR036942">
    <property type="entry name" value="Beta-barrel_TonB_sf"/>
</dbReference>
<feature type="domain" description="TonB-dependent receptor-like beta-barrel" evidence="12">
    <location>
        <begin position="255"/>
        <end position="696"/>
    </location>
</feature>
<dbReference type="Gene3D" id="2.170.130.10">
    <property type="entry name" value="TonB-dependent receptor, plug domain"/>
    <property type="match status" value="1"/>
</dbReference>
<dbReference type="Proteomes" id="UP000460298">
    <property type="component" value="Unassembled WGS sequence"/>
</dbReference>
<organism evidence="14 15">
    <name type="scientific">Leptonema illini</name>
    <dbReference type="NCBI Taxonomy" id="183"/>
    <lineage>
        <taxon>Bacteria</taxon>
        <taxon>Pseudomonadati</taxon>
        <taxon>Spirochaetota</taxon>
        <taxon>Spirochaetia</taxon>
        <taxon>Leptospirales</taxon>
        <taxon>Leptospiraceae</taxon>
        <taxon>Leptonema</taxon>
    </lineage>
</organism>
<feature type="domain" description="TonB-dependent receptor plug" evidence="13">
    <location>
        <begin position="87"/>
        <end position="178"/>
    </location>
</feature>
<evidence type="ECO:0000256" key="3">
    <source>
        <dbReference type="ARBA" id="ARBA00022452"/>
    </source>
</evidence>
<sequence>MTAARFAIAKGARKQPEVPLKIDIPAKRFSSIRKINSRHDRVVVISFLALLLLHQPAMAAPSSEEEDKAPEVVVTAPRENDDTVRSTGSRTQIDVTQSDGRMIGVDEIIEKEAGIRIRRYGGAGSYSTVSIRGSTANQVNLYIDGIPLNHAAMGEVNLSTLNLDSFDRIEIRRGGDTAGSPVGGAIHLTTAKRRETPIGHRVATTAGSFDTFRLLGETWGGESFTYDLTAKAESSRQNFRFHNDNGTPVINTIDDFEDTRKNADYRNAFATMRFGFHALKTDFKILNDTAKTENGLPGPIARQTERTRTELLRNTTGISTDTKGLGFEWLRLQNRAFFTEYQSEFHDPDQEFDPSTPHSFSRLRSYGLHIEPTLYLLDYYQTIRFFLGTEREGYWKERRNRFNERVEKQPTKTRTKEIARIEDEFSFLKERIIITASAEYQRVTDRFPEAQWRFRSLFDEDPTYKQQHLQNYAGGVRLVVFREKKNDLYLKGNASSGSRIPLFVEIFGQPGSIIGNPSLKPEKADQLEGGVGASLEKPAQLPFKADIEIIAFDRRVRDLILFVPNSQFSVRPENVDRARIRGVEFSLNLKAFDHLRLFSNYTFQKAINESEIRYVKGKYLAYQPLHDFAGGVSLYNDFMEGGVDVSYQGALYRDRTNDPFNYQPGYWLYGIFLRWQVFGAREKEKDLRITLDVKNLLDRRAVEISGYPLPGRSVYLTVSYRF</sequence>
<keyword evidence="7 10" id="KW-0472">Membrane</keyword>
<comment type="subcellular location">
    <subcellularLocation>
        <location evidence="1 10">Cell outer membrane</location>
        <topology evidence="1 10">Multi-pass membrane protein</topology>
    </subcellularLocation>
</comment>
<dbReference type="GO" id="GO:0015344">
    <property type="term" value="F:siderophore uptake transmembrane transporter activity"/>
    <property type="evidence" value="ECO:0007669"/>
    <property type="project" value="TreeGrafter"/>
</dbReference>
<evidence type="ECO:0000313" key="14">
    <source>
        <dbReference type="EMBL" id="KAB2928759.1"/>
    </source>
</evidence>
<evidence type="ECO:0000256" key="10">
    <source>
        <dbReference type="PROSITE-ProRule" id="PRU01360"/>
    </source>
</evidence>
<protein>
    <submittedName>
        <fullName evidence="14">TonB-dependent receptor</fullName>
    </submittedName>
</protein>